<evidence type="ECO:0000313" key="3">
    <source>
        <dbReference type="Proteomes" id="UP000837932"/>
    </source>
</evidence>
<proteinExistence type="predicted"/>
<evidence type="ECO:0000256" key="1">
    <source>
        <dbReference type="SAM" id="Phobius"/>
    </source>
</evidence>
<evidence type="ECO:0000313" key="2">
    <source>
        <dbReference type="EMBL" id="CAH0997672.1"/>
    </source>
</evidence>
<keyword evidence="1" id="KW-0472">Membrane</keyword>
<organism evidence="2 3">
    <name type="scientific">Emticicia aquatica</name>
    <dbReference type="NCBI Taxonomy" id="1681835"/>
    <lineage>
        <taxon>Bacteria</taxon>
        <taxon>Pseudomonadati</taxon>
        <taxon>Bacteroidota</taxon>
        <taxon>Cytophagia</taxon>
        <taxon>Cytophagales</taxon>
        <taxon>Leadbetterellaceae</taxon>
        <taxon>Emticicia</taxon>
    </lineage>
</organism>
<reference evidence="2" key="1">
    <citation type="submission" date="2021-12" db="EMBL/GenBank/DDBJ databases">
        <authorList>
            <person name="Rodrigo-Torres L."/>
            <person name="Arahal R. D."/>
            <person name="Lucena T."/>
        </authorList>
    </citation>
    <scope>NUCLEOTIDE SEQUENCE</scope>
    <source>
        <strain evidence="2">CECT 8858</strain>
    </source>
</reference>
<dbReference type="Proteomes" id="UP000837932">
    <property type="component" value="Unassembled WGS sequence"/>
</dbReference>
<keyword evidence="1" id="KW-0812">Transmembrane</keyword>
<gene>
    <name evidence="2" type="ORF">EMA8858_03806</name>
</gene>
<keyword evidence="3" id="KW-1185">Reference proteome</keyword>
<protein>
    <submittedName>
        <fullName evidence="2">Uncharacterized protein</fullName>
    </submittedName>
</protein>
<dbReference type="EMBL" id="CAKLPY010000005">
    <property type="protein sequence ID" value="CAH0997672.1"/>
    <property type="molecule type" value="Genomic_DNA"/>
</dbReference>
<sequence length="550" mass="57640">MGNFTFRQKRHVTYFIILLFVGLCSKGYGQSASFGGTFVGSGDEMAIFGNHDFQNGGGAFTAGIIGTERTLPYGVISFVDGSSWINASNNGFVDGYVRKYATGAFIFPIGDNAKYRPIKIGGMTNITDLTTASYFAADPSVAITTSLAGGNHTVLPSGAPFSTVSKAANIATVNNVEYWDIDGTASTKISLSYDANSAVSSLTGGVLSKLSIVGWDVTLNQWVVIPSTIDITSFLGGNSTLTSGSITSNFPIIPGNYKAFTLASTLNSFVKINVKAYLQGAGTGVSSPILANVDGLLRDDLRSGINTGNSNLLPTSIEPYTLLGFSGVTANTVTANFSTIGNDAIVDWVLVELRSASNATAIIARQAAFIQRDGDIVDTDGISVLSIPASDASYYVSVRHRNHLGIMTASTVALSGTGTPAAIDFTLPTTVTYGTNAQITISGKNYLWAGNANLESDVNGSTVPNARVIAQGSSSDRSKILSEVINASGNSSRSNAFATAQGYLLSDTNMDGKYIANGTNADSDFVLNIVKNHPLNTSSLKIYIIKQQLP</sequence>
<keyword evidence="1" id="KW-1133">Transmembrane helix</keyword>
<accession>A0ABN8EX63</accession>
<comment type="caution">
    <text evidence="2">The sequence shown here is derived from an EMBL/GenBank/DDBJ whole genome shotgun (WGS) entry which is preliminary data.</text>
</comment>
<feature type="transmembrane region" description="Helical" evidence="1">
    <location>
        <begin position="12"/>
        <end position="29"/>
    </location>
</feature>
<dbReference type="RefSeq" id="WP_238808483.1">
    <property type="nucleotide sequence ID" value="NZ_CAKLPY010000005.1"/>
</dbReference>
<name>A0ABN8EX63_9BACT</name>